<dbReference type="GO" id="GO:0005829">
    <property type="term" value="C:cytosol"/>
    <property type="evidence" value="ECO:0007669"/>
    <property type="project" value="TreeGrafter"/>
</dbReference>
<dbReference type="InterPro" id="IPR013708">
    <property type="entry name" value="Shikimate_DH-bd_N"/>
</dbReference>
<comment type="caution">
    <text evidence="10">The sequence shown here is derived from an EMBL/GenBank/DDBJ whole genome shotgun (WGS) entry which is preliminary data.</text>
</comment>
<dbReference type="NCBIfam" id="NF001319">
    <property type="entry name" value="PRK00258.3-3"/>
    <property type="match status" value="1"/>
</dbReference>
<evidence type="ECO:0000256" key="3">
    <source>
        <dbReference type="ARBA" id="ARBA00022605"/>
    </source>
</evidence>
<dbReference type="GO" id="GO:0009073">
    <property type="term" value="P:aromatic amino acid family biosynthetic process"/>
    <property type="evidence" value="ECO:0007669"/>
    <property type="project" value="UniProtKB-KW"/>
</dbReference>
<feature type="binding site" evidence="8">
    <location>
        <position position="238"/>
    </location>
    <ligand>
        <name>NADP(+)</name>
        <dbReference type="ChEBI" id="CHEBI:58349"/>
    </ligand>
</feature>
<dbReference type="UniPathway" id="UPA00053">
    <property type="reaction ID" value="UER00087"/>
</dbReference>
<dbReference type="Pfam" id="PF08501">
    <property type="entry name" value="Shikimate_dh_N"/>
    <property type="match status" value="1"/>
</dbReference>
<comment type="pathway">
    <text evidence="1 8">Metabolic intermediate biosynthesis; chorismate biosynthesis; chorismate from D-erythrose 4-phosphate and phosphoenolpyruvate: step 4/7.</text>
</comment>
<evidence type="ECO:0000259" key="9">
    <source>
        <dbReference type="PROSITE" id="PS51186"/>
    </source>
</evidence>
<dbReference type="EMBL" id="DSMG01000198">
    <property type="protein sequence ID" value="HDX33666.1"/>
    <property type="molecule type" value="Genomic_DNA"/>
</dbReference>
<feature type="binding site" evidence="8">
    <location>
        <position position="240"/>
    </location>
    <ligand>
        <name>shikimate</name>
        <dbReference type="ChEBI" id="CHEBI:36208"/>
    </ligand>
</feature>
<dbReference type="Gene3D" id="3.40.630.30">
    <property type="match status" value="1"/>
</dbReference>
<dbReference type="GO" id="GO:0050661">
    <property type="term" value="F:NADP binding"/>
    <property type="evidence" value="ECO:0007669"/>
    <property type="project" value="InterPro"/>
</dbReference>
<feature type="active site" description="Proton acceptor" evidence="8">
    <location>
        <position position="81"/>
    </location>
</feature>
<dbReference type="InterPro" id="IPR011342">
    <property type="entry name" value="Shikimate_DH"/>
</dbReference>
<dbReference type="Gene3D" id="3.40.50.10860">
    <property type="entry name" value="Leucine Dehydrogenase, chain A, domain 1"/>
    <property type="match status" value="1"/>
</dbReference>
<dbReference type="NCBIfam" id="NF001314">
    <property type="entry name" value="PRK00258.2-2"/>
    <property type="match status" value="1"/>
</dbReference>
<evidence type="ECO:0000256" key="7">
    <source>
        <dbReference type="ARBA" id="ARBA00049442"/>
    </source>
</evidence>
<dbReference type="InterPro" id="IPR046346">
    <property type="entry name" value="Aminoacid_DH-like_N_sf"/>
</dbReference>
<keyword evidence="6 8" id="KW-0057">Aromatic amino acid biosynthesis</keyword>
<dbReference type="PANTHER" id="PTHR21089:SF1">
    <property type="entry name" value="BIFUNCTIONAL 3-DEHYDROQUINATE DEHYDRATASE_SHIKIMATE DEHYDROGENASE, CHLOROPLASTIC"/>
    <property type="match status" value="1"/>
</dbReference>
<dbReference type="InterPro" id="IPR000182">
    <property type="entry name" value="GNAT_dom"/>
</dbReference>
<dbReference type="Gene3D" id="3.40.50.720">
    <property type="entry name" value="NAD(P)-binding Rossmann-like Domain"/>
    <property type="match status" value="1"/>
</dbReference>
<feature type="binding site" evidence="8">
    <location>
        <begin position="27"/>
        <end position="29"/>
    </location>
    <ligand>
        <name>shikimate</name>
        <dbReference type="ChEBI" id="CHEBI:36208"/>
    </ligand>
</feature>
<evidence type="ECO:0000256" key="6">
    <source>
        <dbReference type="ARBA" id="ARBA00023141"/>
    </source>
</evidence>
<feature type="binding site" evidence="8">
    <location>
        <begin position="142"/>
        <end position="146"/>
    </location>
    <ligand>
        <name>NADP(+)</name>
        <dbReference type="ChEBI" id="CHEBI:58349"/>
    </ligand>
</feature>
<keyword evidence="4 8" id="KW-0521">NADP</keyword>
<dbReference type="EC" id="1.1.1.25" evidence="2 8"/>
<evidence type="ECO:0000256" key="2">
    <source>
        <dbReference type="ARBA" id="ARBA00012962"/>
    </source>
</evidence>
<dbReference type="Pfam" id="PF18317">
    <property type="entry name" value="SDH_C"/>
    <property type="match status" value="1"/>
</dbReference>
<name>A0A7C1JN19_9CHLR</name>
<dbReference type="Pfam" id="PF01488">
    <property type="entry name" value="Shikimate_DH"/>
    <property type="match status" value="1"/>
</dbReference>
<feature type="binding site" evidence="8">
    <location>
        <position position="77"/>
    </location>
    <ligand>
        <name>shikimate</name>
        <dbReference type="ChEBI" id="CHEBI:36208"/>
    </ligand>
</feature>
<feature type="binding site" evidence="8">
    <location>
        <position position="261"/>
    </location>
    <ligand>
        <name>NADP(+)</name>
        <dbReference type="ChEBI" id="CHEBI:58349"/>
    </ligand>
</feature>
<dbReference type="GO" id="GO:0004764">
    <property type="term" value="F:shikimate 3-dehydrogenase (NADP+) activity"/>
    <property type="evidence" value="ECO:0007669"/>
    <property type="project" value="UniProtKB-UniRule"/>
</dbReference>
<reference evidence="10" key="1">
    <citation type="journal article" date="2020" name="mSystems">
        <title>Genome- and Community-Level Interaction Insights into Carbon Utilization and Element Cycling Functions of Hydrothermarchaeota in Hydrothermal Sediment.</title>
        <authorList>
            <person name="Zhou Z."/>
            <person name="Liu Y."/>
            <person name="Xu W."/>
            <person name="Pan J."/>
            <person name="Luo Z.H."/>
            <person name="Li M."/>
        </authorList>
    </citation>
    <scope>NUCLEOTIDE SEQUENCE [LARGE SCALE GENOMIC DNA]</scope>
    <source>
        <strain evidence="10">SpSt-289</strain>
    </source>
</reference>
<evidence type="ECO:0000313" key="10">
    <source>
        <dbReference type="EMBL" id="HDX33666.1"/>
    </source>
</evidence>
<organism evidence="10">
    <name type="scientific">Caldilinea aerophila</name>
    <dbReference type="NCBI Taxonomy" id="133453"/>
    <lineage>
        <taxon>Bacteria</taxon>
        <taxon>Bacillati</taxon>
        <taxon>Chloroflexota</taxon>
        <taxon>Caldilineae</taxon>
        <taxon>Caldilineales</taxon>
        <taxon>Caldilineaceae</taxon>
        <taxon>Caldilinea</taxon>
    </lineage>
</organism>
<dbReference type="GO" id="GO:0009423">
    <property type="term" value="P:chorismate biosynthetic process"/>
    <property type="evidence" value="ECO:0007669"/>
    <property type="project" value="UniProtKB-UniRule"/>
</dbReference>
<sequence>MMLQRSHAPISAKTTVVGLIGWPVSHSVSPAMHNAAFAALGMDWRYVPLPVNPVLPGAVGDAVRGMRAMGMRGINVTVPHKQAVLPFLDHIAPAAQAIRAVNTVIVEADGSLTGDNTDAPGFIADLRSHGVDPAGQHALVLGAGGSARAVVYGLAQAGVQRITVANRHIERAHQLLEDLRPYLGAIACAAVALPDGLAKVADAPLIVNCTSLGMTPHTETTPWPRELPLRPGQTVYDLVYNPPDTLLLQQARQQGARTIGGLGMLIWQGALAFERWTGRPAPVEVMRAAAEEQMRTNISSAPKVAPKVHQKKIQVRRATPADADKICRLHATLQSYHAEALPTFFKQPTDEAFPPSSVTELLGEPFNLFFLAEVDGIVVGYLYADVRPAEETPMTYPLKRLWIHQIVVASEHRRQGVGAALLEAAKSYAAAQEIDTLALSVWAFNQEALRFFEAQGFQVYNYRMWLHLA</sequence>
<comment type="similarity">
    <text evidence="8">Belongs to the shikimate dehydrogenase family.</text>
</comment>
<dbReference type="AlphaFoldDB" id="A0A7C1JN19"/>
<dbReference type="SUPFAM" id="SSF53223">
    <property type="entry name" value="Aminoacid dehydrogenase-like, N-terminal domain"/>
    <property type="match status" value="1"/>
</dbReference>
<dbReference type="HAMAP" id="MF_00222">
    <property type="entry name" value="Shikimate_DH_AroE"/>
    <property type="match status" value="1"/>
</dbReference>
<dbReference type="GO" id="GO:0008652">
    <property type="term" value="P:amino acid biosynthetic process"/>
    <property type="evidence" value="ECO:0007669"/>
    <property type="project" value="UniProtKB-KW"/>
</dbReference>
<comment type="function">
    <text evidence="8">Involved in the biosynthesis of the chorismate, which leads to the biosynthesis of aromatic amino acids. Catalyzes the reversible NADPH linked reduction of 3-dehydroshikimate (DHSA) to yield shikimate (SA).</text>
</comment>
<dbReference type="Pfam" id="PF00583">
    <property type="entry name" value="Acetyltransf_1"/>
    <property type="match status" value="1"/>
</dbReference>
<dbReference type="GO" id="GO:0019632">
    <property type="term" value="P:shikimate metabolic process"/>
    <property type="evidence" value="ECO:0007669"/>
    <property type="project" value="InterPro"/>
</dbReference>
<evidence type="ECO:0000256" key="5">
    <source>
        <dbReference type="ARBA" id="ARBA00023002"/>
    </source>
</evidence>
<dbReference type="SUPFAM" id="SSF55729">
    <property type="entry name" value="Acyl-CoA N-acyltransferases (Nat)"/>
    <property type="match status" value="1"/>
</dbReference>
<dbReference type="CDD" id="cd01065">
    <property type="entry name" value="NAD_bind_Shikimate_DH"/>
    <property type="match status" value="1"/>
</dbReference>
<dbReference type="InterPro" id="IPR016181">
    <property type="entry name" value="Acyl_CoA_acyltransferase"/>
</dbReference>
<dbReference type="PROSITE" id="PS51186">
    <property type="entry name" value="GNAT"/>
    <property type="match status" value="1"/>
</dbReference>
<dbReference type="CDD" id="cd04301">
    <property type="entry name" value="NAT_SF"/>
    <property type="match status" value="1"/>
</dbReference>
<dbReference type="InterPro" id="IPR036291">
    <property type="entry name" value="NAD(P)-bd_dom_sf"/>
</dbReference>
<dbReference type="GO" id="GO:0016747">
    <property type="term" value="F:acyltransferase activity, transferring groups other than amino-acyl groups"/>
    <property type="evidence" value="ECO:0007669"/>
    <property type="project" value="InterPro"/>
</dbReference>
<dbReference type="InterPro" id="IPR041121">
    <property type="entry name" value="SDH_C"/>
</dbReference>
<evidence type="ECO:0000256" key="4">
    <source>
        <dbReference type="ARBA" id="ARBA00022857"/>
    </source>
</evidence>
<comment type="subunit">
    <text evidence="8">Homodimer.</text>
</comment>
<evidence type="ECO:0000256" key="1">
    <source>
        <dbReference type="ARBA" id="ARBA00004871"/>
    </source>
</evidence>
<keyword evidence="5 8" id="KW-0560">Oxidoreductase</keyword>
<dbReference type="InterPro" id="IPR022893">
    <property type="entry name" value="Shikimate_DH_fam"/>
</dbReference>
<comment type="catalytic activity">
    <reaction evidence="7 8">
        <text>shikimate + NADP(+) = 3-dehydroshikimate + NADPH + H(+)</text>
        <dbReference type="Rhea" id="RHEA:17737"/>
        <dbReference type="ChEBI" id="CHEBI:15378"/>
        <dbReference type="ChEBI" id="CHEBI:16630"/>
        <dbReference type="ChEBI" id="CHEBI:36208"/>
        <dbReference type="ChEBI" id="CHEBI:57783"/>
        <dbReference type="ChEBI" id="CHEBI:58349"/>
        <dbReference type="EC" id="1.1.1.25"/>
    </reaction>
</comment>
<feature type="domain" description="N-acetyltransferase" evidence="9">
    <location>
        <begin position="313"/>
        <end position="469"/>
    </location>
</feature>
<dbReference type="NCBIfam" id="TIGR00507">
    <property type="entry name" value="aroE"/>
    <property type="match status" value="1"/>
</dbReference>
<dbReference type="SUPFAM" id="SSF51735">
    <property type="entry name" value="NAD(P)-binding Rossmann-fold domains"/>
    <property type="match status" value="1"/>
</dbReference>
<feature type="binding site" evidence="8">
    <location>
        <position position="102"/>
    </location>
    <ligand>
        <name>shikimate</name>
        <dbReference type="ChEBI" id="CHEBI:36208"/>
    </ligand>
</feature>
<feature type="binding site" evidence="8">
    <location>
        <position position="268"/>
    </location>
    <ligand>
        <name>shikimate</name>
        <dbReference type="ChEBI" id="CHEBI:36208"/>
    </ligand>
</feature>
<feature type="binding site" evidence="8">
    <location>
        <position position="118"/>
    </location>
    <ligand>
        <name>shikimate</name>
        <dbReference type="ChEBI" id="CHEBI:36208"/>
    </ligand>
</feature>
<protein>
    <recommendedName>
        <fullName evidence="2 8">Shikimate dehydrogenase (NADP(+))</fullName>
        <shortName evidence="8">SDH</shortName>
        <ecNumber evidence="2 8">1.1.1.25</ecNumber>
    </recommendedName>
</protein>
<keyword evidence="3 8" id="KW-0028">Amino-acid biosynthesis</keyword>
<comment type="caution">
    <text evidence="8">Lacks conserved residue(s) required for the propagation of feature annotation.</text>
</comment>
<dbReference type="InterPro" id="IPR006151">
    <property type="entry name" value="Shikm_DH/Glu-tRNA_Rdtase"/>
</dbReference>
<evidence type="ECO:0000256" key="8">
    <source>
        <dbReference type="HAMAP-Rule" id="MF_00222"/>
    </source>
</evidence>
<dbReference type="PANTHER" id="PTHR21089">
    <property type="entry name" value="SHIKIMATE DEHYDROGENASE"/>
    <property type="match status" value="1"/>
</dbReference>
<accession>A0A7C1JN19</accession>
<gene>
    <name evidence="8" type="primary">aroE</name>
    <name evidence="10" type="ORF">ENQ20_19610</name>
</gene>
<proteinExistence type="inferred from homology"/>